<accession>A0A1M6QWP8</accession>
<dbReference type="Pfam" id="PF13518">
    <property type="entry name" value="HTH_28"/>
    <property type="match status" value="1"/>
</dbReference>
<sequence>MTQKEITRLRVVNQTIDKVITIREAAELLNLSERQVIRLKKGVLKEGPAFIIHKNRGRKPQHALSDELKKTIIELKKKKYKDVNF</sequence>
<dbReference type="OrthoDB" id="9794201at2"/>
<evidence type="ECO:0000313" key="2">
    <source>
        <dbReference type="EMBL" id="SHK24606.1"/>
    </source>
</evidence>
<dbReference type="Proteomes" id="UP000243547">
    <property type="component" value="Unassembled WGS sequence"/>
</dbReference>
<protein>
    <submittedName>
        <fullName evidence="2">Winged helix-turn helix</fullName>
    </submittedName>
</protein>
<dbReference type="InterPro" id="IPR009057">
    <property type="entry name" value="Homeodomain-like_sf"/>
</dbReference>
<dbReference type="EMBL" id="FRAI01000024">
    <property type="protein sequence ID" value="SHK24606.1"/>
    <property type="molecule type" value="Genomic_DNA"/>
</dbReference>
<evidence type="ECO:0000313" key="3">
    <source>
        <dbReference type="Proteomes" id="UP000243547"/>
    </source>
</evidence>
<organism evidence="2 3">
    <name type="scientific">Anaerobranca californiensis DSM 14826</name>
    <dbReference type="NCBI Taxonomy" id="1120989"/>
    <lineage>
        <taxon>Bacteria</taxon>
        <taxon>Bacillati</taxon>
        <taxon>Bacillota</taxon>
        <taxon>Clostridia</taxon>
        <taxon>Eubacteriales</taxon>
        <taxon>Proteinivoracaceae</taxon>
        <taxon>Anaerobranca</taxon>
    </lineage>
</organism>
<reference evidence="3" key="1">
    <citation type="submission" date="2016-11" db="EMBL/GenBank/DDBJ databases">
        <authorList>
            <person name="Varghese N."/>
            <person name="Submissions S."/>
        </authorList>
    </citation>
    <scope>NUCLEOTIDE SEQUENCE [LARGE SCALE GENOMIC DNA]</scope>
    <source>
        <strain evidence="3">DSM 14826</strain>
    </source>
</reference>
<proteinExistence type="predicted"/>
<dbReference type="RefSeq" id="WP_143270552.1">
    <property type="nucleotide sequence ID" value="NZ_FRAI01000024.1"/>
</dbReference>
<keyword evidence="3" id="KW-1185">Reference proteome</keyword>
<name>A0A1M6QWP8_9FIRM</name>
<feature type="non-terminal residue" evidence="2">
    <location>
        <position position="85"/>
    </location>
</feature>
<gene>
    <name evidence="2" type="ORF">SAMN02745227_01889</name>
</gene>
<dbReference type="InterPro" id="IPR055247">
    <property type="entry name" value="InsJ-like_HTH"/>
</dbReference>
<evidence type="ECO:0000259" key="1">
    <source>
        <dbReference type="Pfam" id="PF13518"/>
    </source>
</evidence>
<dbReference type="AlphaFoldDB" id="A0A1M6QWP8"/>
<feature type="domain" description="Insertion element IS150 protein InsJ-like helix-turn-helix" evidence="1">
    <location>
        <begin position="8"/>
        <end position="59"/>
    </location>
</feature>
<dbReference type="SUPFAM" id="SSF46689">
    <property type="entry name" value="Homeodomain-like"/>
    <property type="match status" value="1"/>
</dbReference>
<dbReference type="STRING" id="1120989.SAMN02745227_01889"/>